<evidence type="ECO:0000256" key="4">
    <source>
        <dbReference type="ARBA" id="ARBA00022989"/>
    </source>
</evidence>
<dbReference type="PANTHER" id="PTHR11003:SF73">
    <property type="entry name" value="FIBRONECTIN TYPE-III DOMAIN-CONTAINING PROTEIN"/>
    <property type="match status" value="1"/>
</dbReference>
<evidence type="ECO:0000256" key="9">
    <source>
        <dbReference type="SAM" id="MobiDB-lite"/>
    </source>
</evidence>
<evidence type="ECO:0000256" key="8">
    <source>
        <dbReference type="RuleBase" id="RU003857"/>
    </source>
</evidence>
<evidence type="ECO:0000259" key="11">
    <source>
        <dbReference type="PROSITE" id="PS50853"/>
    </source>
</evidence>
<dbReference type="WBParaSite" id="BXY_0410700.1">
    <property type="protein sequence ID" value="BXY_0410700.1"/>
    <property type="gene ID" value="BXY_0410700"/>
</dbReference>
<feature type="transmembrane region" description="Helical" evidence="10">
    <location>
        <begin position="498"/>
        <end position="519"/>
    </location>
</feature>
<name>A0A1I7RTQ2_BURXY</name>
<dbReference type="PROSITE" id="PS50853">
    <property type="entry name" value="FN3"/>
    <property type="match status" value="1"/>
</dbReference>
<reference evidence="12" key="2">
    <citation type="submission" date="2020-09" db="EMBL/GenBank/DDBJ databases">
        <authorList>
            <person name="Kikuchi T."/>
        </authorList>
    </citation>
    <scope>NUCLEOTIDE SEQUENCE</scope>
    <source>
        <strain evidence="12">Ka4C1</strain>
    </source>
</reference>
<dbReference type="eggNOG" id="KOG1418">
    <property type="taxonomic scope" value="Eukaryota"/>
</dbReference>
<keyword evidence="6 10" id="KW-0472">Membrane</keyword>
<keyword evidence="14" id="KW-1185">Reference proteome</keyword>
<feature type="region of interest" description="Disordered" evidence="9">
    <location>
        <begin position="183"/>
        <end position="212"/>
    </location>
</feature>
<dbReference type="Pfam" id="PF07885">
    <property type="entry name" value="Ion_trans_2"/>
    <property type="match status" value="2"/>
</dbReference>
<dbReference type="GO" id="GO:0030322">
    <property type="term" value="P:stabilization of membrane potential"/>
    <property type="evidence" value="ECO:0007669"/>
    <property type="project" value="TreeGrafter"/>
</dbReference>
<proteinExistence type="inferred from homology"/>
<evidence type="ECO:0000256" key="6">
    <source>
        <dbReference type="ARBA" id="ARBA00023136"/>
    </source>
</evidence>
<keyword evidence="4 10" id="KW-1133">Transmembrane helix</keyword>
<dbReference type="GO" id="GO:0022841">
    <property type="term" value="F:potassium ion leak channel activity"/>
    <property type="evidence" value="ECO:0007669"/>
    <property type="project" value="TreeGrafter"/>
</dbReference>
<dbReference type="PANTHER" id="PTHR11003">
    <property type="entry name" value="POTASSIUM CHANNEL, SUBFAMILY K"/>
    <property type="match status" value="1"/>
</dbReference>
<protein>
    <submittedName>
        <fullName evidence="12">(pine wood nematode) hypothetical protein</fullName>
    </submittedName>
    <submittedName>
        <fullName evidence="15">Fibronectin type-III domain-containing protein</fullName>
    </submittedName>
</protein>
<keyword evidence="5 8" id="KW-0406">Ion transport</keyword>
<dbReference type="InterPro" id="IPR036116">
    <property type="entry name" value="FN3_sf"/>
</dbReference>
<keyword evidence="2 8" id="KW-0813">Transport</keyword>
<dbReference type="EMBL" id="CAJFDI010000005">
    <property type="protein sequence ID" value="CAD5231118.1"/>
    <property type="molecule type" value="Genomic_DNA"/>
</dbReference>
<dbReference type="InterPro" id="IPR013783">
    <property type="entry name" value="Ig-like_fold"/>
</dbReference>
<evidence type="ECO:0000313" key="14">
    <source>
        <dbReference type="Proteomes" id="UP000659654"/>
    </source>
</evidence>
<feature type="compositionally biased region" description="Basic and acidic residues" evidence="9">
    <location>
        <begin position="58"/>
        <end position="80"/>
    </location>
</feature>
<feature type="transmembrane region" description="Helical" evidence="10">
    <location>
        <begin position="655"/>
        <end position="681"/>
    </location>
</feature>
<dbReference type="GO" id="GO:0005886">
    <property type="term" value="C:plasma membrane"/>
    <property type="evidence" value="ECO:0007669"/>
    <property type="project" value="TreeGrafter"/>
</dbReference>
<dbReference type="SUPFAM" id="SSF81324">
    <property type="entry name" value="Voltage-gated potassium channels"/>
    <property type="match status" value="2"/>
</dbReference>
<evidence type="ECO:0000256" key="10">
    <source>
        <dbReference type="SAM" id="Phobius"/>
    </source>
</evidence>
<dbReference type="GO" id="GO:0015271">
    <property type="term" value="F:outward rectifier potassium channel activity"/>
    <property type="evidence" value="ECO:0007669"/>
    <property type="project" value="TreeGrafter"/>
</dbReference>
<dbReference type="Proteomes" id="UP000582659">
    <property type="component" value="Unassembled WGS sequence"/>
</dbReference>
<dbReference type="InterPro" id="IPR003961">
    <property type="entry name" value="FN3_dom"/>
</dbReference>
<dbReference type="InterPro" id="IPR013099">
    <property type="entry name" value="K_chnl_dom"/>
</dbReference>
<dbReference type="InterPro" id="IPR003280">
    <property type="entry name" value="2pore_dom_K_chnl"/>
</dbReference>
<keyword evidence="3 8" id="KW-0812">Transmembrane</keyword>
<evidence type="ECO:0000313" key="15">
    <source>
        <dbReference type="WBParaSite" id="BXY_0410700.1"/>
    </source>
</evidence>
<feature type="transmembrane region" description="Helical" evidence="10">
    <location>
        <begin position="370"/>
        <end position="392"/>
    </location>
</feature>
<dbReference type="EMBL" id="CAJFCV020000005">
    <property type="protein sequence ID" value="CAG9122225.1"/>
    <property type="molecule type" value="Genomic_DNA"/>
</dbReference>
<gene>
    <name evidence="12" type="ORF">BXYJ_LOCUS11321</name>
</gene>
<dbReference type="AlphaFoldDB" id="A0A1I7RTQ2"/>
<organism evidence="13 15">
    <name type="scientific">Bursaphelenchus xylophilus</name>
    <name type="common">Pinewood nematode worm</name>
    <name type="synonym">Aphelenchoides xylophilus</name>
    <dbReference type="NCBI Taxonomy" id="6326"/>
    <lineage>
        <taxon>Eukaryota</taxon>
        <taxon>Metazoa</taxon>
        <taxon>Ecdysozoa</taxon>
        <taxon>Nematoda</taxon>
        <taxon>Chromadorea</taxon>
        <taxon>Rhabditida</taxon>
        <taxon>Tylenchina</taxon>
        <taxon>Tylenchomorpha</taxon>
        <taxon>Aphelenchoidea</taxon>
        <taxon>Aphelenchoididae</taxon>
        <taxon>Bursaphelenchus</taxon>
    </lineage>
</organism>
<comment type="subcellular location">
    <subcellularLocation>
        <location evidence="1">Membrane</location>
        <topology evidence="1">Multi-pass membrane protein</topology>
    </subcellularLocation>
</comment>
<feature type="transmembrane region" description="Helical" evidence="10">
    <location>
        <begin position="632"/>
        <end position="649"/>
    </location>
</feature>
<feature type="compositionally biased region" description="Polar residues" evidence="9">
    <location>
        <begin position="184"/>
        <end position="194"/>
    </location>
</feature>
<sequence>MKKEFRRIFSAAADEIFEPDAPFRLFRRPNGIDFPGVRRPKPDDPHPLPLVSSVPPPKSDHSREGDHLGERDDSVNRDKFGTSSGKSDPFEAGEKFDVCDKATFRDKLHRRDIECEQQSTSDEFVSSRRRKKSTHCLLRHNLDRYESLNDNFVAFPQELNCSKLDVTLSRCCPGLRQNCCHLSPSPSSSTAQCTDSKDAPCNQNSGKGRDKSAPCNWILGDEPAQCGTVFEQRSAQCAKFPVDFSERQKFGVEKTAPCAQFSGDEPALCDPFSREENAQCTAGVHCNVQRPSETRFRRGRESRSSQLIRMLLPWSNTTEKLASGRQTPATPSALVTDGTTPNGLYQFADITPGQFGLTKQLVLRITLPHISLLLISIGYALAGCWILTAINYNADSVEAMDLITDTKMRFLWEIKSNMESASYNEFANSMEDPFTNFASGLYKVYSKFPRSTAVLETARGNTNDVIKGPLTNVTWNLFFVTTTLTSIGYGANAPDSLVGRLFCVIYILFGVPLYLITLADLAKFCTEGMNRSYTEYLKFKHSMKMKYKRWKIRKNQKPKETKDSDESESLDIERVIIAGGENEVAEFLWTHLENTQFVEIPFILIYIILLSYIAAASYLIAYLENWTTQKGFYFVMMSVLTIGFGDVVPSKDKHVLPILFILLLGLIITTTCIDIVGAYYIDQLHFFGRRIEIEDPLLWLKAVQQKRINAMKREAMRKLFETVAALNRLHFDPASLQQRIATDDPESAIIKLTEITGEPPNHFRNSLFPDPPPPPSNLKVFNPTAESISLKWDPPVMVEESKRYWYTLSYKTRTPQRRPNATVIDFVNQNHYEMTDLKSFTLYEFSVATTTRYGSSKPIKCQEYTEPCTVPQSLKLEAIGAEKATISWKAPRKNKAQEYHAGINHQKKNKIFE</sequence>
<evidence type="ECO:0000256" key="2">
    <source>
        <dbReference type="ARBA" id="ARBA00022448"/>
    </source>
</evidence>
<dbReference type="SUPFAM" id="SSF49265">
    <property type="entry name" value="Fibronectin type III"/>
    <property type="match status" value="1"/>
</dbReference>
<reference evidence="15" key="1">
    <citation type="submission" date="2016-11" db="UniProtKB">
        <authorList>
            <consortium name="WormBaseParasite"/>
        </authorList>
    </citation>
    <scope>IDENTIFICATION</scope>
</reference>
<dbReference type="Proteomes" id="UP000095284">
    <property type="component" value="Unplaced"/>
</dbReference>
<evidence type="ECO:0000256" key="3">
    <source>
        <dbReference type="ARBA" id="ARBA00022692"/>
    </source>
</evidence>
<evidence type="ECO:0000256" key="5">
    <source>
        <dbReference type="ARBA" id="ARBA00023065"/>
    </source>
</evidence>
<feature type="domain" description="Fibronectin type-III" evidence="11">
    <location>
        <begin position="774"/>
        <end position="872"/>
    </location>
</feature>
<dbReference type="SMART" id="SM00060">
    <property type="entry name" value="FN3"/>
    <property type="match status" value="1"/>
</dbReference>
<accession>A0A1I7RTQ2</accession>
<dbReference type="Proteomes" id="UP000659654">
    <property type="component" value="Unassembled WGS sequence"/>
</dbReference>
<evidence type="ECO:0000313" key="12">
    <source>
        <dbReference type="EMBL" id="CAD5231118.1"/>
    </source>
</evidence>
<evidence type="ECO:0000313" key="13">
    <source>
        <dbReference type="Proteomes" id="UP000095284"/>
    </source>
</evidence>
<dbReference type="Pfam" id="PF00041">
    <property type="entry name" value="fn3"/>
    <property type="match status" value="1"/>
</dbReference>
<dbReference type="Gene3D" id="2.60.40.10">
    <property type="entry name" value="Immunoglobulins"/>
    <property type="match status" value="1"/>
</dbReference>
<dbReference type="OrthoDB" id="8923679at2759"/>
<feature type="region of interest" description="Disordered" evidence="9">
    <location>
        <begin position="25"/>
        <end position="88"/>
    </location>
</feature>
<comment type="similarity">
    <text evidence="8">Belongs to the two pore domain potassium channel (TC 1.A.1.8) family.</text>
</comment>
<keyword evidence="7 8" id="KW-0407">Ion channel</keyword>
<evidence type="ECO:0000256" key="7">
    <source>
        <dbReference type="ARBA" id="ARBA00023303"/>
    </source>
</evidence>
<evidence type="ECO:0000256" key="1">
    <source>
        <dbReference type="ARBA" id="ARBA00004141"/>
    </source>
</evidence>
<feature type="transmembrane region" description="Helical" evidence="10">
    <location>
        <begin position="600"/>
        <end position="620"/>
    </location>
</feature>
<dbReference type="CDD" id="cd00063">
    <property type="entry name" value="FN3"/>
    <property type="match status" value="1"/>
</dbReference>
<dbReference type="PRINTS" id="PR01333">
    <property type="entry name" value="2POREKCHANEL"/>
</dbReference>
<dbReference type="Gene3D" id="1.10.287.70">
    <property type="match status" value="1"/>
</dbReference>